<dbReference type="AlphaFoldDB" id="A0A2U1AY89"/>
<evidence type="ECO:0000313" key="3">
    <source>
        <dbReference type="Proteomes" id="UP000245466"/>
    </source>
</evidence>
<keyword evidence="3" id="KW-1185">Reference proteome</keyword>
<dbReference type="Proteomes" id="UP000245466">
    <property type="component" value="Unassembled WGS sequence"/>
</dbReference>
<keyword evidence="1" id="KW-0472">Membrane</keyword>
<dbReference type="RefSeq" id="WP_116543238.1">
    <property type="nucleotide sequence ID" value="NZ_QEKI01000005.1"/>
</dbReference>
<evidence type="ECO:0000313" key="2">
    <source>
        <dbReference type="EMBL" id="PVY41311.1"/>
    </source>
</evidence>
<comment type="caution">
    <text evidence="2">The sequence shown here is derived from an EMBL/GenBank/DDBJ whole genome shotgun (WGS) entry which is preliminary data.</text>
</comment>
<evidence type="ECO:0000256" key="1">
    <source>
        <dbReference type="SAM" id="Phobius"/>
    </source>
</evidence>
<dbReference type="OrthoDB" id="329078at2"/>
<keyword evidence="1" id="KW-1133">Transmembrane helix</keyword>
<name>A0A2U1AY89_9BACT</name>
<evidence type="ECO:0008006" key="4">
    <source>
        <dbReference type="Google" id="ProtNLM"/>
    </source>
</evidence>
<feature type="transmembrane region" description="Helical" evidence="1">
    <location>
        <begin position="82"/>
        <end position="104"/>
    </location>
</feature>
<feature type="transmembrane region" description="Helical" evidence="1">
    <location>
        <begin position="29"/>
        <end position="46"/>
    </location>
</feature>
<gene>
    <name evidence="2" type="ORF">C8E01_105240</name>
</gene>
<reference evidence="2 3" key="1">
    <citation type="submission" date="2018-04" db="EMBL/GenBank/DDBJ databases">
        <title>Genomic Encyclopedia of Type Strains, Phase IV (KMG-IV): sequencing the most valuable type-strain genomes for metagenomic binning, comparative biology and taxonomic classification.</title>
        <authorList>
            <person name="Goeker M."/>
        </authorList>
    </citation>
    <scope>NUCLEOTIDE SEQUENCE [LARGE SCALE GENOMIC DNA]</scope>
    <source>
        <strain evidence="2 3">DSM 100231</strain>
    </source>
</reference>
<organism evidence="2 3">
    <name type="scientific">Pontibacter virosus</name>
    <dbReference type="NCBI Taxonomy" id="1765052"/>
    <lineage>
        <taxon>Bacteria</taxon>
        <taxon>Pseudomonadati</taxon>
        <taxon>Bacteroidota</taxon>
        <taxon>Cytophagia</taxon>
        <taxon>Cytophagales</taxon>
        <taxon>Hymenobacteraceae</taxon>
        <taxon>Pontibacter</taxon>
    </lineage>
</organism>
<proteinExistence type="predicted"/>
<protein>
    <recommendedName>
        <fullName evidence="4">Transmembrane family 220 protein</fullName>
    </recommendedName>
</protein>
<dbReference type="EMBL" id="QEKI01000005">
    <property type="protein sequence ID" value="PVY41311.1"/>
    <property type="molecule type" value="Genomic_DNA"/>
</dbReference>
<accession>A0A2U1AY89</accession>
<keyword evidence="1" id="KW-0812">Transmembrane</keyword>
<feature type="transmembrane region" description="Helical" evidence="1">
    <location>
        <begin position="53"/>
        <end position="70"/>
    </location>
</feature>
<sequence length="130" mass="14289">MSFKQLTAFVSGLCFVVLAALQYQGPDAAIWIAIFLAAAVFSFTTALERINRVILWVAFAAYAVAAYYFWPGETALSQGVTIVNGTLRFWALVFASLVMLLLALTSRRNASLHPPHVPGHVTTKIKKWAN</sequence>